<keyword evidence="6 10" id="KW-0269">Exonuclease</keyword>
<dbReference type="GO" id="GO:0005524">
    <property type="term" value="F:ATP binding"/>
    <property type="evidence" value="ECO:0007669"/>
    <property type="project" value="UniProtKB-UniRule"/>
</dbReference>
<dbReference type="PIRSF" id="PIRSF000980">
    <property type="entry name" value="RecC"/>
    <property type="match status" value="1"/>
</dbReference>
<gene>
    <name evidence="10" type="primary">recC</name>
    <name evidence="12" type="ORF">SAMN02745729_1095</name>
</gene>
<evidence type="ECO:0000256" key="10">
    <source>
        <dbReference type="HAMAP-Rule" id="MF_01486"/>
    </source>
</evidence>
<dbReference type="RefSeq" id="WP_091826771.1">
    <property type="nucleotide sequence ID" value="NZ_FNRJ01000009.1"/>
</dbReference>
<comment type="miscellaneous">
    <text evidence="10">In the RecBCD complex, RecB has a slow 3'-5' helicase, an exonuclease activity and loads RecA onto ssDNA, RecD has a fast 5'-3' helicase activity, while RecC stimulates the ATPase and processivity of the RecB helicase and contributes to recognition of the Chi site.</text>
</comment>
<dbReference type="EMBL" id="FNRJ01000009">
    <property type="protein sequence ID" value="SEA86874.1"/>
    <property type="molecule type" value="Genomic_DNA"/>
</dbReference>
<dbReference type="OrthoDB" id="9762834at2"/>
<dbReference type="InterPro" id="IPR013986">
    <property type="entry name" value="DExx_box_DNA_helicase_dom_sf"/>
</dbReference>
<evidence type="ECO:0000256" key="9">
    <source>
        <dbReference type="ARBA" id="ARBA00023204"/>
    </source>
</evidence>
<evidence type="ECO:0000256" key="6">
    <source>
        <dbReference type="ARBA" id="ARBA00022839"/>
    </source>
</evidence>
<accession>A0A1H4EP34</accession>
<dbReference type="HAMAP" id="MF_01486">
    <property type="entry name" value="RecC"/>
    <property type="match status" value="1"/>
</dbReference>
<sequence>MAHDSTTPVSSGLAIIHSNRLEALRTLLVQWMQINPLGVLENEVVLVQSNGIAQWLQLALARSTDDPEQPGCGIAAALDIQLPSAFLWQAYRAVLGPDAVPKTSPYDKSRLTWRLLRLLPDLLKQPDFESLSHFLKDDESARKEYQLAERLADLFDQYQVYRADWLKAWADGQDILIDAHGQPQPLSDDQRWQALLWRAIRADLDDHQRMLSRADLQQRFLDGCKSLRQRPAGLPRRLVVFGISALPQQFIEALAALSRHTQVLLCVHNPCRHYWADIIDGKELLRSEKRRQVRKEGMPEVLSDAQLHLHAQPLLAAWGKQGRDYIRLLDQFDEPGRYQDWFERIDLFDEAERDIESLPLLNQIQQDILELEPTSHVPRIWVEGDHSLTFQIAHSRQREVEILHDQLLHWFQQDPSLRPRDIIVMVPDVNQYAPHIRAVFGRLQRQDPRFIPFTLNDQQNRGQAPLLIALELLLQLPQERFGVSQLFDLLEVPALRERFGMAETDLPRLQHWVRESGIRWGLDSAQRAGLELPEGLEQNTWLFGLRRMLLGYAMGEEQTFADIETYGEVGGLEAAQVGPLAELIAALLQLREHLLTPKSHIDWGLILTDLLERFLLPVSDQDLILLERLGLKLQQWQEACAEAGLNRPLPLEVVRESWLDGIDEQSLSQRFLAGAVNISTLMPMRAIPFRRVCLLGMNDGDYPRVQPPMDFDLMVGRYRPGDRSRREDDRYLFLEALLSARDAFYISWVGRSVRDNAEQPPSVLVAQLRDHIQQGWATAAEDGKAVLHALTTEHPLQPFSPSYFEHNPRLFTYAREWRDVHEAVDRLEAGESPPMELPQSLSLKPLQRFLRNPVQIFFNQRLNVWFDTLEEMPQEHEPFRFNRLDQYRLGSDLIDAGLKADTPELGIQTQLARWQRAGELPLGAYGERSLREIVSPAASTLRHLQPLFADWQLLPDALELQLCLQVDGGQVMLEDWLSGLYRHRSGPELALILHSPQAISDKGAPRWHRLVRAWLDHLAVSASGYSLTTFLVGPDTSARIRPITATQAQAQLNTLLSHYLQALEKPAPLACRTGLALLTAADGKDPITQAYHAYNGDSRFPGEGIRDRYLQRAWPNFDRLLEEGLEDWAYALYQPLIDQAELLQWESV</sequence>
<dbReference type="SUPFAM" id="SSF52540">
    <property type="entry name" value="P-loop containing nucleoside triphosphate hydrolases"/>
    <property type="match status" value="2"/>
</dbReference>
<reference evidence="13" key="1">
    <citation type="submission" date="2016-10" db="EMBL/GenBank/DDBJ databases">
        <authorList>
            <person name="Varghese N."/>
            <person name="Submissions S."/>
        </authorList>
    </citation>
    <scope>NUCLEOTIDE SEQUENCE [LARGE SCALE GENOMIC DNA]</scope>
    <source>
        <strain evidence="13">DSM 11526</strain>
    </source>
</reference>
<keyword evidence="13" id="KW-1185">Reference proteome</keyword>
<dbReference type="InterPro" id="IPR041500">
    <property type="entry name" value="RecC_C"/>
</dbReference>
<evidence type="ECO:0000256" key="5">
    <source>
        <dbReference type="ARBA" id="ARBA00022806"/>
    </source>
</evidence>
<dbReference type="InterPro" id="IPR027417">
    <property type="entry name" value="P-loop_NTPase"/>
</dbReference>
<evidence type="ECO:0000256" key="7">
    <source>
        <dbReference type="ARBA" id="ARBA00022840"/>
    </source>
</evidence>
<comment type="subunit">
    <text evidence="10">Heterotrimer of RecB, RecC and RecD. All subunits contribute to DNA-binding.</text>
</comment>
<dbReference type="PANTHER" id="PTHR30591:SF1">
    <property type="entry name" value="RECBCD ENZYME SUBUNIT RECC"/>
    <property type="match status" value="1"/>
</dbReference>
<evidence type="ECO:0000313" key="13">
    <source>
        <dbReference type="Proteomes" id="UP000242469"/>
    </source>
</evidence>
<keyword evidence="2 10" id="KW-0547">Nucleotide-binding</keyword>
<dbReference type="Gene3D" id="1.10.10.160">
    <property type="match status" value="1"/>
</dbReference>
<dbReference type="AlphaFoldDB" id="A0A1H4EP34"/>
<evidence type="ECO:0000256" key="1">
    <source>
        <dbReference type="ARBA" id="ARBA00022722"/>
    </source>
</evidence>
<dbReference type="Pfam" id="PF17946">
    <property type="entry name" value="RecC_C"/>
    <property type="match status" value="1"/>
</dbReference>
<keyword evidence="9 10" id="KW-0234">DNA repair</keyword>
<dbReference type="GO" id="GO:0003678">
    <property type="term" value="F:DNA helicase activity"/>
    <property type="evidence" value="ECO:0007669"/>
    <property type="project" value="UniProtKB-UniRule"/>
</dbReference>
<dbReference type="GO" id="GO:0003677">
    <property type="term" value="F:DNA binding"/>
    <property type="evidence" value="ECO:0007669"/>
    <property type="project" value="UniProtKB-UniRule"/>
</dbReference>
<evidence type="ECO:0000256" key="4">
    <source>
        <dbReference type="ARBA" id="ARBA00022801"/>
    </source>
</evidence>
<keyword evidence="5 10" id="KW-0347">Helicase</keyword>
<comment type="function">
    <text evidence="10">A helicase/nuclease that prepares dsDNA breaks (DSB) for recombinational DNA repair. Binds to DSBs and unwinds DNA via a highly rapid and processive ATP-dependent bidirectional helicase activity. Unwinds dsDNA until it encounters a Chi (crossover hotspot instigator) sequence from the 3' direction. Cuts ssDNA a few nucleotides 3' to the Chi site. The properties and activities of the enzyme are changed at Chi. The Chi-altered holoenzyme produces a long 3'-ssDNA overhang and facilitates RecA-binding to the ssDNA for homologous DNA recombination and repair. Holoenzyme degrades any linearized DNA that is unable to undergo homologous recombination. In the holoenzyme this subunit recognizes the wild-type Chi sequence, and when added to isolated RecB increases its ATP-dependent helicase processivity.</text>
</comment>
<dbReference type="Pfam" id="PF04257">
    <property type="entry name" value="Exonuc_V_gamma"/>
    <property type="match status" value="1"/>
</dbReference>
<dbReference type="Gene3D" id="1.10.10.990">
    <property type="match status" value="1"/>
</dbReference>
<dbReference type="GO" id="GO:0008854">
    <property type="term" value="F:exodeoxyribonuclease V activity"/>
    <property type="evidence" value="ECO:0007669"/>
    <property type="project" value="InterPro"/>
</dbReference>
<proteinExistence type="inferred from homology"/>
<feature type="domain" description="RecC C-terminal" evidence="11">
    <location>
        <begin position="839"/>
        <end position="1081"/>
    </location>
</feature>
<dbReference type="PANTHER" id="PTHR30591">
    <property type="entry name" value="RECBCD ENZYME SUBUNIT RECC"/>
    <property type="match status" value="1"/>
</dbReference>
<organism evidence="12 13">
    <name type="scientific">Marinobacterium iners DSM 11526</name>
    <dbReference type="NCBI Taxonomy" id="1122198"/>
    <lineage>
        <taxon>Bacteria</taxon>
        <taxon>Pseudomonadati</taxon>
        <taxon>Pseudomonadota</taxon>
        <taxon>Gammaproteobacteria</taxon>
        <taxon>Oceanospirillales</taxon>
        <taxon>Oceanospirillaceae</taxon>
        <taxon>Marinobacterium</taxon>
    </lineage>
</organism>
<evidence type="ECO:0000256" key="3">
    <source>
        <dbReference type="ARBA" id="ARBA00022763"/>
    </source>
</evidence>
<dbReference type="GO" id="GO:0009338">
    <property type="term" value="C:exodeoxyribonuclease V complex"/>
    <property type="evidence" value="ECO:0007669"/>
    <property type="project" value="InterPro"/>
</dbReference>
<dbReference type="Gene3D" id="3.40.50.10930">
    <property type="match status" value="1"/>
</dbReference>
<dbReference type="Gene3D" id="1.10.486.10">
    <property type="entry name" value="PCRA, domain 4"/>
    <property type="match status" value="1"/>
</dbReference>
<evidence type="ECO:0000256" key="8">
    <source>
        <dbReference type="ARBA" id="ARBA00023125"/>
    </source>
</evidence>
<comment type="similarity">
    <text evidence="10">Belongs to the RecC family.</text>
</comment>
<keyword evidence="4 10" id="KW-0378">Hydrolase</keyword>
<evidence type="ECO:0000259" key="11">
    <source>
        <dbReference type="Pfam" id="PF17946"/>
    </source>
</evidence>
<protein>
    <recommendedName>
        <fullName evidence="10">RecBCD enzyme subunit RecC</fullName>
    </recommendedName>
    <alternativeName>
        <fullName evidence="10">Exonuclease V subunit RecC</fullName>
        <shortName evidence="10">ExoV subunit RecC</shortName>
    </alternativeName>
    <alternativeName>
        <fullName evidence="10">Helicase/nuclease RecBCD subunit RecC</fullName>
    </alternativeName>
</protein>
<dbReference type="Gene3D" id="3.40.50.300">
    <property type="entry name" value="P-loop containing nucleotide triphosphate hydrolases"/>
    <property type="match status" value="1"/>
</dbReference>
<keyword evidence="8 10" id="KW-0238">DNA-binding</keyword>
<dbReference type="NCBIfam" id="TIGR01450">
    <property type="entry name" value="recC"/>
    <property type="match status" value="1"/>
</dbReference>
<keyword evidence="1 10" id="KW-0540">Nuclease</keyword>
<dbReference type="InterPro" id="IPR006697">
    <property type="entry name" value="RecC"/>
</dbReference>
<evidence type="ECO:0000313" key="12">
    <source>
        <dbReference type="EMBL" id="SEA86874.1"/>
    </source>
</evidence>
<evidence type="ECO:0000256" key="2">
    <source>
        <dbReference type="ARBA" id="ARBA00022741"/>
    </source>
</evidence>
<dbReference type="Proteomes" id="UP000242469">
    <property type="component" value="Unassembled WGS sequence"/>
</dbReference>
<name>A0A1H4EP34_9GAMM</name>
<dbReference type="InterPro" id="IPR011335">
    <property type="entry name" value="Restrct_endonuc-II-like"/>
</dbReference>
<dbReference type="STRING" id="1122198.SAMN02745729_1095"/>
<keyword evidence="7 10" id="KW-0067">ATP-binding</keyword>
<dbReference type="SUPFAM" id="SSF52980">
    <property type="entry name" value="Restriction endonuclease-like"/>
    <property type="match status" value="1"/>
</dbReference>
<keyword evidence="3 10" id="KW-0227">DNA damage</keyword>
<dbReference type="GO" id="GO:0000724">
    <property type="term" value="P:double-strand break repair via homologous recombination"/>
    <property type="evidence" value="ECO:0007669"/>
    <property type="project" value="UniProtKB-UniRule"/>
</dbReference>